<reference evidence="1" key="1">
    <citation type="submission" date="2024-09" db="EMBL/GenBank/DDBJ databases">
        <title>Black Yeasts Isolated from many extreme environments.</title>
        <authorList>
            <person name="Coleine C."/>
            <person name="Stajich J.E."/>
            <person name="Selbmann L."/>
        </authorList>
    </citation>
    <scope>NUCLEOTIDE SEQUENCE</scope>
    <source>
        <strain evidence="1">CCFEE 5737</strain>
    </source>
</reference>
<evidence type="ECO:0000313" key="1">
    <source>
        <dbReference type="EMBL" id="KAK3059864.1"/>
    </source>
</evidence>
<keyword evidence="2" id="KW-1185">Reference proteome</keyword>
<proteinExistence type="predicted"/>
<evidence type="ECO:0000313" key="2">
    <source>
        <dbReference type="Proteomes" id="UP001186974"/>
    </source>
</evidence>
<organism evidence="1 2">
    <name type="scientific">Coniosporium uncinatum</name>
    <dbReference type="NCBI Taxonomy" id="93489"/>
    <lineage>
        <taxon>Eukaryota</taxon>
        <taxon>Fungi</taxon>
        <taxon>Dikarya</taxon>
        <taxon>Ascomycota</taxon>
        <taxon>Pezizomycotina</taxon>
        <taxon>Dothideomycetes</taxon>
        <taxon>Dothideomycetes incertae sedis</taxon>
        <taxon>Coniosporium</taxon>
    </lineage>
</organism>
<dbReference type="EMBL" id="JAWDJW010009051">
    <property type="protein sequence ID" value="KAK3059864.1"/>
    <property type="molecule type" value="Genomic_DNA"/>
</dbReference>
<dbReference type="Proteomes" id="UP001186974">
    <property type="component" value="Unassembled WGS sequence"/>
</dbReference>
<comment type="caution">
    <text evidence="1">The sequence shown here is derived from an EMBL/GenBank/DDBJ whole genome shotgun (WGS) entry which is preliminary data.</text>
</comment>
<protein>
    <submittedName>
        <fullName evidence="1">Uncharacterized protein</fullName>
    </submittedName>
</protein>
<accession>A0ACC3D044</accession>
<gene>
    <name evidence="1" type="ORF">LTS18_009889</name>
</gene>
<name>A0ACC3D044_9PEZI</name>
<sequence length="205" mass="22835">MAAPANKTLKDLNGTWIMNKTLSDPTDPILQLQGIGWLIRQGIKLATIQLNTTQFPDPTTSASHIDIVQPGFGNIGGTTEKRVLDGEVREHTDHIFGAVKGHTKWTTLSSLSDDNEDERFLKEGWYKGEGGADGVGGEEMVDSYVERVDGSWDARQIWGFREVEVGGGKKERRHARRTVVRKKGKKDVKRATLVYDYRPREEGAA</sequence>